<dbReference type="PANTHER" id="PTHR37558:SF1">
    <property type="entry name" value="HTH CENPB-TYPE DOMAIN-CONTAINING PROTEIN"/>
    <property type="match status" value="1"/>
</dbReference>
<keyword evidence="1" id="KW-0175">Coiled coil</keyword>
<proteinExistence type="predicted"/>
<dbReference type="GeneID" id="20089944"/>
<feature type="region of interest" description="Disordered" evidence="2">
    <location>
        <begin position="145"/>
        <end position="166"/>
    </location>
</feature>
<dbReference type="RefSeq" id="XP_008878375.1">
    <property type="nucleotide sequence ID" value="XM_008880153.1"/>
</dbReference>
<feature type="coiled-coil region" evidence="1">
    <location>
        <begin position="182"/>
        <end position="237"/>
    </location>
</feature>
<evidence type="ECO:0000256" key="1">
    <source>
        <dbReference type="SAM" id="Coils"/>
    </source>
</evidence>
<protein>
    <recommendedName>
        <fullName evidence="4">Myb-like domain-containing protein</fullName>
    </recommendedName>
</protein>
<evidence type="ECO:0000256" key="2">
    <source>
        <dbReference type="SAM" id="MobiDB-lite"/>
    </source>
</evidence>
<evidence type="ECO:0000313" key="3">
    <source>
        <dbReference type="EMBL" id="ETV93110.1"/>
    </source>
</evidence>
<feature type="coiled-coil region" evidence="1">
    <location>
        <begin position="88"/>
        <end position="126"/>
    </location>
</feature>
<dbReference type="eggNOG" id="ENOG502QVE9">
    <property type="taxonomic scope" value="Eukaryota"/>
</dbReference>
<dbReference type="EMBL" id="KI913995">
    <property type="protein sequence ID" value="ETV93110.1"/>
    <property type="molecule type" value="Genomic_DNA"/>
</dbReference>
<gene>
    <name evidence="3" type="ORF">H310_12894</name>
</gene>
<dbReference type="OrthoDB" id="76425at2759"/>
<dbReference type="PANTHER" id="PTHR37558">
    <property type="entry name" value="HTH CENPB-TYPE DOMAIN-CONTAINING PROTEIN"/>
    <property type="match status" value="1"/>
</dbReference>
<name>A0A024TG14_9STRA</name>
<sequence>MSEVEGSKRKTAYRFTTQVDIDLLKEAMFVCPHDAPYGQASARWEEIAEHMRQLHGPDLTTAGCRKRLDDLIAAFKKDTVKSLRASGTEEEYNERDQLLQDLADMMENAVRAKKALKDEKIKKQDKRESDGHRVREAALVTLKRKAEANGLDEDPGPSKVKEAKGPSALKDAASAVVDIMSMIDASNEFKRAELEAKRESNALLQRKVELEEQRYLLDKAEREARFALEQQERQSQLQFMQSTIDLLSGLAKKLCES</sequence>
<dbReference type="VEuPathDB" id="FungiDB:H310_12894"/>
<evidence type="ECO:0008006" key="4">
    <source>
        <dbReference type="Google" id="ProtNLM"/>
    </source>
</evidence>
<organism evidence="3">
    <name type="scientific">Aphanomyces invadans</name>
    <dbReference type="NCBI Taxonomy" id="157072"/>
    <lineage>
        <taxon>Eukaryota</taxon>
        <taxon>Sar</taxon>
        <taxon>Stramenopiles</taxon>
        <taxon>Oomycota</taxon>
        <taxon>Saprolegniomycetes</taxon>
        <taxon>Saprolegniales</taxon>
        <taxon>Verrucalvaceae</taxon>
        <taxon>Aphanomyces</taxon>
    </lineage>
</organism>
<dbReference type="AlphaFoldDB" id="A0A024TG14"/>
<accession>A0A024TG14</accession>
<reference evidence="3" key="1">
    <citation type="submission" date="2013-12" db="EMBL/GenBank/DDBJ databases">
        <title>The Genome Sequence of Aphanomyces invadans NJM9701.</title>
        <authorList>
            <consortium name="The Broad Institute Genomics Platform"/>
            <person name="Russ C."/>
            <person name="Tyler B."/>
            <person name="van West P."/>
            <person name="Dieguez-Uribeondo J."/>
            <person name="Young S.K."/>
            <person name="Zeng Q."/>
            <person name="Gargeya S."/>
            <person name="Fitzgerald M."/>
            <person name="Abouelleil A."/>
            <person name="Alvarado L."/>
            <person name="Chapman S.B."/>
            <person name="Gainer-Dewar J."/>
            <person name="Goldberg J."/>
            <person name="Griggs A."/>
            <person name="Gujja S."/>
            <person name="Hansen M."/>
            <person name="Howarth C."/>
            <person name="Imamovic A."/>
            <person name="Ireland A."/>
            <person name="Larimer J."/>
            <person name="McCowan C."/>
            <person name="Murphy C."/>
            <person name="Pearson M."/>
            <person name="Poon T.W."/>
            <person name="Priest M."/>
            <person name="Roberts A."/>
            <person name="Saif S."/>
            <person name="Shea T."/>
            <person name="Sykes S."/>
            <person name="Wortman J."/>
            <person name="Nusbaum C."/>
            <person name="Birren B."/>
        </authorList>
    </citation>
    <scope>NUCLEOTIDE SEQUENCE [LARGE SCALE GENOMIC DNA]</scope>
    <source>
        <strain evidence="3">NJM9701</strain>
    </source>
</reference>